<dbReference type="AlphaFoldDB" id="A0AAD9LUT1"/>
<reference evidence="1" key="1">
    <citation type="submission" date="2021-06" db="EMBL/GenBank/DDBJ databases">
        <title>Comparative genomics, transcriptomics and evolutionary studies reveal genomic signatures of adaptation to plant cell wall in hemibiotrophic fungi.</title>
        <authorList>
            <consortium name="DOE Joint Genome Institute"/>
            <person name="Baroncelli R."/>
            <person name="Diaz J.F."/>
            <person name="Benocci T."/>
            <person name="Peng M."/>
            <person name="Battaglia E."/>
            <person name="Haridas S."/>
            <person name="Andreopoulos W."/>
            <person name="Labutti K."/>
            <person name="Pangilinan J."/>
            <person name="Floch G.L."/>
            <person name="Makela M.R."/>
            <person name="Henrissat B."/>
            <person name="Grigoriev I.V."/>
            <person name="Crouch J.A."/>
            <person name="De Vries R.P."/>
            <person name="Sukno S.A."/>
            <person name="Thon M.R."/>
        </authorList>
    </citation>
    <scope>NUCLEOTIDE SEQUENCE</scope>
    <source>
        <strain evidence="1">MAFF235873</strain>
    </source>
</reference>
<accession>A0AAD9LUT1</accession>
<proteinExistence type="predicted"/>
<protein>
    <submittedName>
        <fullName evidence="1">Uncharacterized protein</fullName>
    </submittedName>
</protein>
<dbReference type="EMBL" id="MU843075">
    <property type="protein sequence ID" value="KAK2021869.1"/>
    <property type="molecule type" value="Genomic_DNA"/>
</dbReference>
<name>A0AAD9LUT1_9PEZI</name>
<comment type="caution">
    <text evidence="1">The sequence shown here is derived from an EMBL/GenBank/DDBJ whole genome shotgun (WGS) entry which is preliminary data.</text>
</comment>
<keyword evidence="2" id="KW-1185">Reference proteome</keyword>
<organism evidence="1 2">
    <name type="scientific">Colletotrichum zoysiae</name>
    <dbReference type="NCBI Taxonomy" id="1216348"/>
    <lineage>
        <taxon>Eukaryota</taxon>
        <taxon>Fungi</taxon>
        <taxon>Dikarya</taxon>
        <taxon>Ascomycota</taxon>
        <taxon>Pezizomycotina</taxon>
        <taxon>Sordariomycetes</taxon>
        <taxon>Hypocreomycetidae</taxon>
        <taxon>Glomerellales</taxon>
        <taxon>Glomerellaceae</taxon>
        <taxon>Colletotrichum</taxon>
        <taxon>Colletotrichum graminicola species complex</taxon>
    </lineage>
</organism>
<evidence type="ECO:0000313" key="2">
    <source>
        <dbReference type="Proteomes" id="UP001232148"/>
    </source>
</evidence>
<dbReference type="Proteomes" id="UP001232148">
    <property type="component" value="Unassembled WGS sequence"/>
</dbReference>
<evidence type="ECO:0000313" key="1">
    <source>
        <dbReference type="EMBL" id="KAK2021869.1"/>
    </source>
</evidence>
<gene>
    <name evidence="1" type="ORF">LX32DRAFT_224007</name>
</gene>
<sequence length="63" mass="7332">MLYKTDNTDNTRASGTMQSLLFAMDGWMDGWMDGYCELRCAHIISLGRRQIKRISMYQVCLSF</sequence>